<keyword evidence="1" id="KW-0472">Membrane</keyword>
<protein>
    <submittedName>
        <fullName evidence="2">Uncharacterized protein</fullName>
    </submittedName>
</protein>
<accession>A0A372DM06</accession>
<feature type="transmembrane region" description="Helical" evidence="1">
    <location>
        <begin position="87"/>
        <end position="103"/>
    </location>
</feature>
<keyword evidence="1" id="KW-0812">Transmembrane</keyword>
<reference evidence="2 3" key="1">
    <citation type="submission" date="2018-08" db="EMBL/GenBank/DDBJ databases">
        <title>Lysobacter weifangensis sp. nov., a new member of the family 'Xanthomonadaceae', isolated from soil in a farmland.</title>
        <authorList>
            <person name="Zhao H."/>
        </authorList>
    </citation>
    <scope>NUCLEOTIDE SEQUENCE [LARGE SCALE GENOMIC DNA]</scope>
    <source>
        <strain evidence="2 3">WF-2</strain>
    </source>
</reference>
<dbReference type="Gene3D" id="1.10.3730.20">
    <property type="match status" value="1"/>
</dbReference>
<dbReference type="SUPFAM" id="SSF103481">
    <property type="entry name" value="Multidrug resistance efflux transporter EmrE"/>
    <property type="match status" value="1"/>
</dbReference>
<dbReference type="AlphaFoldDB" id="A0A372DM06"/>
<name>A0A372DM06_9GAMM</name>
<comment type="caution">
    <text evidence="2">The sequence shown here is derived from an EMBL/GenBank/DDBJ whole genome shotgun (WGS) entry which is preliminary data.</text>
</comment>
<proteinExistence type="predicted"/>
<dbReference type="OrthoDB" id="2873177at2"/>
<keyword evidence="1" id="KW-1133">Transmembrane helix</keyword>
<feature type="transmembrane region" description="Helical" evidence="1">
    <location>
        <begin position="33"/>
        <end position="51"/>
    </location>
</feature>
<keyword evidence="3" id="KW-1185">Reference proteome</keyword>
<organism evidence="2 3">
    <name type="scientific">Cognatiluteimonas weifangensis</name>
    <dbReference type="NCBI Taxonomy" id="2303539"/>
    <lineage>
        <taxon>Bacteria</taxon>
        <taxon>Pseudomonadati</taxon>
        <taxon>Pseudomonadota</taxon>
        <taxon>Gammaproteobacteria</taxon>
        <taxon>Lysobacterales</taxon>
        <taxon>Lysobacteraceae</taxon>
        <taxon>Cognatiluteimonas</taxon>
    </lineage>
</organism>
<evidence type="ECO:0000313" key="3">
    <source>
        <dbReference type="Proteomes" id="UP000262917"/>
    </source>
</evidence>
<gene>
    <name evidence="2" type="ORF">D0Y53_07620</name>
</gene>
<evidence type="ECO:0000313" key="2">
    <source>
        <dbReference type="EMBL" id="RFP60556.1"/>
    </source>
</evidence>
<sequence>MLGDLALIGAIVATTVAQISYKKRSIGGSREYLIAAIAFFAVTPALTYIAVKILGVGITYMSTSVTYILVSIAGWVIFGETIKRRKVLALSLIATGIATYSLGTL</sequence>
<dbReference type="Proteomes" id="UP000262917">
    <property type="component" value="Unassembled WGS sequence"/>
</dbReference>
<feature type="transmembrane region" description="Helical" evidence="1">
    <location>
        <begin position="57"/>
        <end position="78"/>
    </location>
</feature>
<evidence type="ECO:0000256" key="1">
    <source>
        <dbReference type="SAM" id="Phobius"/>
    </source>
</evidence>
<dbReference type="EMBL" id="QVPD01000006">
    <property type="protein sequence ID" value="RFP60556.1"/>
    <property type="molecule type" value="Genomic_DNA"/>
</dbReference>
<dbReference type="RefSeq" id="WP_117202615.1">
    <property type="nucleotide sequence ID" value="NZ_JBHTBK010000018.1"/>
</dbReference>
<dbReference type="InterPro" id="IPR037185">
    <property type="entry name" value="EmrE-like"/>
</dbReference>